<organism evidence="23 24">
    <name type="scientific">Desmospora activa DSM 45169</name>
    <dbReference type="NCBI Taxonomy" id="1121389"/>
    <lineage>
        <taxon>Bacteria</taxon>
        <taxon>Bacillati</taxon>
        <taxon>Bacillota</taxon>
        <taxon>Bacilli</taxon>
        <taxon>Bacillales</taxon>
        <taxon>Thermoactinomycetaceae</taxon>
        <taxon>Desmospora</taxon>
    </lineage>
</organism>
<evidence type="ECO:0000256" key="14">
    <source>
        <dbReference type="ARBA" id="ARBA00032474"/>
    </source>
</evidence>
<dbReference type="GO" id="GO:0030366">
    <property type="term" value="F:molybdopterin synthase activity"/>
    <property type="evidence" value="ECO:0007669"/>
    <property type="project" value="UniProtKB-EC"/>
</dbReference>
<dbReference type="EMBL" id="PZZP01000004">
    <property type="protein sequence ID" value="PTM53261.1"/>
    <property type="molecule type" value="Genomic_DNA"/>
</dbReference>
<dbReference type="Gene3D" id="3.90.1170.40">
    <property type="entry name" value="Molybdopterin biosynthesis MoaE subunit"/>
    <property type="match status" value="1"/>
</dbReference>
<evidence type="ECO:0000256" key="1">
    <source>
        <dbReference type="ARBA" id="ARBA00005046"/>
    </source>
</evidence>
<proteinExistence type="inferred from homology"/>
<dbReference type="InterPro" id="IPR036563">
    <property type="entry name" value="MoaE_sf"/>
</dbReference>
<dbReference type="Pfam" id="PF02391">
    <property type="entry name" value="MoaE"/>
    <property type="match status" value="1"/>
</dbReference>
<dbReference type="NCBIfam" id="TIGR01682">
    <property type="entry name" value="moaD"/>
    <property type="match status" value="1"/>
</dbReference>
<sequence length="235" mass="26185">MEIRILLFAAVAEAIGQRSITLKLPAQASVRDVIQQLEHQYPDASELIRVAVIARNQEYAELDETILPGDEIALIPPVSGGEAEEASLFTITEEPLSADRLIALVSNPRAGAVLTFAGTVREFTADRRTIHLEYEAYGPMATQKMKAIAAEIHQRWPDVRVAMTHRVGKLEPEEISVLIAVASPHRPESFAAGRYAIERLKQTVPIWKKEIWEDGTQWLGPQTDHWDPRKPANPS</sequence>
<comment type="similarity">
    <text evidence="8">Belongs to the MoaD family.</text>
</comment>
<reference evidence="23 24" key="1">
    <citation type="submission" date="2018-04" db="EMBL/GenBank/DDBJ databases">
        <title>Genomic Encyclopedia of Archaeal and Bacterial Type Strains, Phase II (KMG-II): from individual species to whole genera.</title>
        <authorList>
            <person name="Goeker M."/>
        </authorList>
    </citation>
    <scope>NUCLEOTIDE SEQUENCE [LARGE SCALE GENOMIC DNA]</scope>
    <source>
        <strain evidence="23 24">DSM 45169</strain>
    </source>
</reference>
<evidence type="ECO:0000256" key="5">
    <source>
        <dbReference type="ARBA" id="ARBA00022679"/>
    </source>
</evidence>
<evidence type="ECO:0000256" key="21">
    <source>
        <dbReference type="ARBA" id="ARBA00078020"/>
    </source>
</evidence>
<dbReference type="PANTHER" id="PTHR23404">
    <property type="entry name" value="MOLYBDOPTERIN SYNTHASE RELATED"/>
    <property type="match status" value="1"/>
</dbReference>
<evidence type="ECO:0000256" key="12">
    <source>
        <dbReference type="ARBA" id="ARBA00030407"/>
    </source>
</evidence>
<gene>
    <name evidence="23" type="ORF">C8J48_3585</name>
</gene>
<dbReference type="CDD" id="cd00756">
    <property type="entry name" value="MoaE"/>
    <property type="match status" value="1"/>
</dbReference>
<dbReference type="AlphaFoldDB" id="A0A2T4Z0K0"/>
<name>A0A2T4Z0K0_9BACL</name>
<dbReference type="SUPFAM" id="SSF54285">
    <property type="entry name" value="MoaD/ThiS"/>
    <property type="match status" value="1"/>
</dbReference>
<evidence type="ECO:0000256" key="7">
    <source>
        <dbReference type="ARBA" id="ARBA00023150"/>
    </source>
</evidence>
<comment type="caution">
    <text evidence="23">The sequence shown here is derived from an EMBL/GenBank/DDBJ whole genome shotgun (WGS) entry which is preliminary data.</text>
</comment>
<keyword evidence="6" id="KW-0547">Nucleotide-binding</keyword>
<comment type="subunit">
    <text evidence="17">Heterotetramer of 2 MoaD subunits and 2 MoaE subunits. Forms a stable heterotetrameric complex of 2 MoaD and 2 MoeB during adenylation of MoaD by MoeB. During catalysis MoaD shuttles between the two heterotetrameric complexes.</text>
</comment>
<keyword evidence="24" id="KW-1185">Reference proteome</keyword>
<evidence type="ECO:0000256" key="20">
    <source>
        <dbReference type="ARBA" id="ARBA00077809"/>
    </source>
</evidence>
<evidence type="ECO:0000256" key="9">
    <source>
        <dbReference type="ARBA" id="ARBA00024247"/>
    </source>
</evidence>
<evidence type="ECO:0000256" key="18">
    <source>
        <dbReference type="ARBA" id="ARBA00075076"/>
    </source>
</evidence>
<evidence type="ECO:0000313" key="23">
    <source>
        <dbReference type="EMBL" id="PTM53261.1"/>
    </source>
</evidence>
<dbReference type="InterPro" id="IPR003749">
    <property type="entry name" value="ThiS/MoaD-like"/>
</dbReference>
<dbReference type="FunFam" id="3.90.1170.40:FF:000003">
    <property type="entry name" value="Molybdopterin converting factor subunit 2"/>
    <property type="match status" value="1"/>
</dbReference>
<evidence type="ECO:0000256" key="4">
    <source>
        <dbReference type="ARBA" id="ARBA00013858"/>
    </source>
</evidence>
<dbReference type="Gene3D" id="3.10.20.30">
    <property type="match status" value="1"/>
</dbReference>
<keyword evidence="5" id="KW-0808">Transferase</keyword>
<keyword evidence="7" id="KW-0501">Molybdenum cofactor biosynthesis</keyword>
<comment type="subunit">
    <text evidence="10">Heterotetramer of 2 MoaD subunits and 2 MoaE subunits. Also stable as homodimer. The enzyme changes between these two forms during catalysis.</text>
</comment>
<dbReference type="CDD" id="cd00754">
    <property type="entry name" value="Ubl_MoaD"/>
    <property type="match status" value="1"/>
</dbReference>
<dbReference type="InterPro" id="IPR012675">
    <property type="entry name" value="Beta-grasp_dom_sf"/>
</dbReference>
<evidence type="ECO:0000256" key="2">
    <source>
        <dbReference type="ARBA" id="ARBA00005426"/>
    </source>
</evidence>
<dbReference type="InterPro" id="IPR003448">
    <property type="entry name" value="Mopterin_biosynth_MoaE"/>
</dbReference>
<evidence type="ECO:0000256" key="15">
    <source>
        <dbReference type="ARBA" id="ARBA00049878"/>
    </source>
</evidence>
<dbReference type="SUPFAM" id="SSF54690">
    <property type="entry name" value="Molybdopterin synthase subunit MoaE"/>
    <property type="match status" value="1"/>
</dbReference>
<accession>A0A2T4Z0K0</accession>
<evidence type="ECO:0000256" key="16">
    <source>
        <dbReference type="ARBA" id="ARBA00054425"/>
    </source>
</evidence>
<evidence type="ECO:0000256" key="19">
    <source>
        <dbReference type="ARBA" id="ARBA00076711"/>
    </source>
</evidence>
<dbReference type="GO" id="GO:0000166">
    <property type="term" value="F:nucleotide binding"/>
    <property type="evidence" value="ECO:0007669"/>
    <property type="project" value="UniProtKB-KW"/>
</dbReference>
<dbReference type="Pfam" id="PF02597">
    <property type="entry name" value="ThiS"/>
    <property type="match status" value="1"/>
</dbReference>
<dbReference type="OrthoDB" id="9803224at2"/>
<evidence type="ECO:0000256" key="6">
    <source>
        <dbReference type="ARBA" id="ARBA00022741"/>
    </source>
</evidence>
<comment type="similarity">
    <text evidence="2">Belongs to the MoaE family.</text>
</comment>
<dbReference type="Proteomes" id="UP000241639">
    <property type="component" value="Unassembled WGS sequence"/>
</dbReference>
<dbReference type="InterPro" id="IPR016155">
    <property type="entry name" value="Mopterin_synth/thiamin_S_b"/>
</dbReference>
<evidence type="ECO:0000256" key="13">
    <source>
        <dbReference type="ARBA" id="ARBA00030781"/>
    </source>
</evidence>
<evidence type="ECO:0000313" key="24">
    <source>
        <dbReference type="Proteomes" id="UP000241639"/>
    </source>
</evidence>
<comment type="catalytic activity">
    <reaction evidence="15">
        <text>2 [molybdopterin-synthase sulfur-carrier protein]-C-terminal-Gly-aminoethanethioate + cyclic pyranopterin phosphate + H2O = molybdopterin + 2 [molybdopterin-synthase sulfur-carrier protein]-C-terminal Gly-Gly + 2 H(+)</text>
        <dbReference type="Rhea" id="RHEA:26333"/>
        <dbReference type="Rhea" id="RHEA-COMP:12202"/>
        <dbReference type="Rhea" id="RHEA-COMP:19907"/>
        <dbReference type="ChEBI" id="CHEBI:15377"/>
        <dbReference type="ChEBI" id="CHEBI:15378"/>
        <dbReference type="ChEBI" id="CHEBI:58698"/>
        <dbReference type="ChEBI" id="CHEBI:59648"/>
        <dbReference type="ChEBI" id="CHEBI:90778"/>
        <dbReference type="ChEBI" id="CHEBI:232372"/>
        <dbReference type="EC" id="2.8.1.12"/>
    </reaction>
</comment>
<evidence type="ECO:0000256" key="11">
    <source>
        <dbReference type="ARBA" id="ARBA00029745"/>
    </source>
</evidence>
<dbReference type="GO" id="GO:0006777">
    <property type="term" value="P:Mo-molybdopterin cofactor biosynthetic process"/>
    <property type="evidence" value="ECO:0007669"/>
    <property type="project" value="UniProtKB-KW"/>
</dbReference>
<evidence type="ECO:0000256" key="8">
    <source>
        <dbReference type="ARBA" id="ARBA00024200"/>
    </source>
</evidence>
<evidence type="ECO:0000256" key="17">
    <source>
        <dbReference type="ARBA" id="ARBA00063099"/>
    </source>
</evidence>
<comment type="function">
    <text evidence="16">Involved in sulfur transfer in the conversion of molybdopterin precursor Z to molybdopterin.</text>
</comment>
<dbReference type="RefSeq" id="WP_107728552.1">
    <property type="nucleotide sequence ID" value="NZ_PZZP01000004.1"/>
</dbReference>
<protein>
    <recommendedName>
        <fullName evidence="4">Molybdopterin synthase catalytic subunit</fullName>
        <ecNumber evidence="3">2.8.1.12</ecNumber>
    </recommendedName>
    <alternativeName>
        <fullName evidence="21">MPT synthase subunit 1</fullName>
    </alternativeName>
    <alternativeName>
        <fullName evidence="13">MPT synthase subunit 2</fullName>
    </alternativeName>
    <alternativeName>
        <fullName evidence="18">Molybdenum cofactor biosynthesis protein D</fullName>
    </alternativeName>
    <alternativeName>
        <fullName evidence="11">Molybdenum cofactor biosynthesis protein E</fullName>
    </alternativeName>
    <alternativeName>
        <fullName evidence="9">Molybdopterin synthase sulfur carrier subunit</fullName>
    </alternativeName>
    <alternativeName>
        <fullName evidence="12">Molybdopterin-converting factor large subunit</fullName>
    </alternativeName>
    <alternativeName>
        <fullName evidence="20">Molybdopterin-converting factor small subunit</fullName>
    </alternativeName>
    <alternativeName>
        <fullName evidence="19">Molybdopterin-converting factor subunit 1</fullName>
    </alternativeName>
    <alternativeName>
        <fullName evidence="14">Molybdopterin-converting factor subunit 2</fullName>
    </alternativeName>
    <alternativeName>
        <fullName evidence="22">Sulfur carrier protein MoaD</fullName>
    </alternativeName>
</protein>
<evidence type="ECO:0000256" key="3">
    <source>
        <dbReference type="ARBA" id="ARBA00011950"/>
    </source>
</evidence>
<evidence type="ECO:0000256" key="10">
    <source>
        <dbReference type="ARBA" id="ARBA00026066"/>
    </source>
</evidence>
<evidence type="ECO:0000256" key="22">
    <source>
        <dbReference type="ARBA" id="ARBA00078992"/>
    </source>
</evidence>
<dbReference type="EC" id="2.8.1.12" evidence="3"/>
<dbReference type="FunFam" id="3.10.20.30:FF:000010">
    <property type="entry name" value="Molybdopterin synthase sulfur carrier subunit"/>
    <property type="match status" value="1"/>
</dbReference>
<comment type="pathway">
    <text evidence="1">Cofactor biosynthesis; molybdopterin biosynthesis.</text>
</comment>